<accession>A0A6M3XG43</accession>
<evidence type="ECO:0000313" key="1">
    <source>
        <dbReference type="EMBL" id="QJH96824.1"/>
    </source>
</evidence>
<reference evidence="1" key="1">
    <citation type="submission" date="2020-03" db="EMBL/GenBank/DDBJ databases">
        <title>The deep terrestrial virosphere.</title>
        <authorList>
            <person name="Holmfeldt K."/>
            <person name="Nilsson E."/>
            <person name="Simone D."/>
            <person name="Lopez-Fernandez M."/>
            <person name="Wu X."/>
            <person name="de Brujin I."/>
            <person name="Lundin D."/>
            <person name="Andersson A."/>
            <person name="Bertilsson S."/>
            <person name="Dopson M."/>
        </authorList>
    </citation>
    <scope>NUCLEOTIDE SEQUENCE</scope>
    <source>
        <strain evidence="1">TM448B00839</strain>
    </source>
</reference>
<dbReference type="EMBL" id="MT144664">
    <property type="protein sequence ID" value="QJH96824.1"/>
    <property type="molecule type" value="Genomic_DNA"/>
</dbReference>
<sequence>MKSKIEIIQYLGQMLTATTEIDKKRIKYIIKKLKELISG</sequence>
<gene>
    <name evidence="1" type="ORF">TM448B00839_0003</name>
</gene>
<name>A0A6M3XG43_9ZZZZ</name>
<organism evidence="1">
    <name type="scientific">viral metagenome</name>
    <dbReference type="NCBI Taxonomy" id="1070528"/>
    <lineage>
        <taxon>unclassified sequences</taxon>
        <taxon>metagenomes</taxon>
        <taxon>organismal metagenomes</taxon>
    </lineage>
</organism>
<dbReference type="AlphaFoldDB" id="A0A6M3XG43"/>
<protein>
    <submittedName>
        <fullName evidence="1">Uncharacterized protein</fullName>
    </submittedName>
</protein>
<proteinExistence type="predicted"/>